<dbReference type="Pfam" id="PF25994">
    <property type="entry name" value="HH_AprE"/>
    <property type="match status" value="1"/>
</dbReference>
<sequence>MKILSRTRNATDVVAHDVVPFNADSVDSRKYARFGWIIVVVGVVGFILWASLAPLDRGVPLSGTVATETSRKAVQHPAGGLVQDILVKDGDVVKAGQVLVRMNPTVARSSAEITRSQYFGSLAAEARLQAERDGKGQPVFPKELTEAKSDSRAIEAMESQKQLLASRQSALKNELAAMDENAAGLKSQVKGLQEGLASKKSQAVIIKEQLDGMRELAKDGYVPRSRLLEMERTYMSLQGTISEDIGNIGRAQTQVMEISLRRIQRTQEYQKEVTAQLADVQKESSSLASRIVAQDFELASTEVTAPVDGTVVGLQIFTNGGVVGPGAHMMNIVPSSDAMVVEGQLAVNLIDKVRVGLPVEFIFSAFNTNKTPHIPGIVTQVSADRTVEERTGMPYYKIKARVTPEGAKLIAQNKLDIQSGMPAEMFIKTGERTMMNYLFKPIFDRAETALSED</sequence>
<keyword evidence="10" id="KW-0175">Coiled coil</keyword>
<dbReference type="GO" id="GO:0015031">
    <property type="term" value="P:protein transport"/>
    <property type="evidence" value="ECO:0007669"/>
    <property type="project" value="InterPro"/>
</dbReference>
<evidence type="ECO:0000256" key="9">
    <source>
        <dbReference type="RuleBase" id="RU365093"/>
    </source>
</evidence>
<dbReference type="Gene3D" id="2.40.30.170">
    <property type="match status" value="1"/>
</dbReference>
<dbReference type="InterPro" id="IPR058781">
    <property type="entry name" value="HH_AprE-like"/>
</dbReference>
<dbReference type="OrthoDB" id="9775513at2"/>
<evidence type="ECO:0000256" key="5">
    <source>
        <dbReference type="ARBA" id="ARBA00022519"/>
    </source>
</evidence>
<keyword evidence="5 9" id="KW-0997">Cell inner membrane</keyword>
<reference evidence="13" key="1">
    <citation type="submission" date="2017-10" db="EMBL/GenBank/DDBJ databases">
        <title>Massilia psychrophilum sp. nov., a novel purple-pigmented bacterium isolated from Tianshan glacier, Xinjiang Municipality, China.</title>
        <authorList>
            <person name="Wang H."/>
        </authorList>
    </citation>
    <scope>NUCLEOTIDE SEQUENCE [LARGE SCALE GENOMIC DNA]</scope>
    <source>
        <strain evidence="13">B2</strain>
    </source>
</reference>
<dbReference type="PRINTS" id="PR01490">
    <property type="entry name" value="RTXTOXIND"/>
</dbReference>
<keyword evidence="6 9" id="KW-0812">Transmembrane</keyword>
<evidence type="ECO:0000256" key="8">
    <source>
        <dbReference type="ARBA" id="ARBA00023136"/>
    </source>
</evidence>
<dbReference type="Gene3D" id="2.40.50.100">
    <property type="match status" value="1"/>
</dbReference>
<keyword evidence="8 9" id="KW-0472">Membrane</keyword>
<dbReference type="InterPro" id="IPR050739">
    <property type="entry name" value="MFP"/>
</dbReference>
<evidence type="ECO:0000256" key="4">
    <source>
        <dbReference type="ARBA" id="ARBA00022475"/>
    </source>
</evidence>
<dbReference type="PANTHER" id="PTHR30386:SF17">
    <property type="entry name" value="ALKALINE PROTEASE SECRETION PROTEIN APRE"/>
    <property type="match status" value="1"/>
</dbReference>
<evidence type="ECO:0000256" key="2">
    <source>
        <dbReference type="ARBA" id="ARBA00009477"/>
    </source>
</evidence>
<evidence type="ECO:0000256" key="7">
    <source>
        <dbReference type="ARBA" id="ARBA00022989"/>
    </source>
</evidence>
<dbReference type="NCBIfam" id="TIGR01843">
    <property type="entry name" value="type_I_hlyD"/>
    <property type="match status" value="1"/>
</dbReference>
<feature type="domain" description="AprE-like beta-barrel" evidence="12">
    <location>
        <begin position="339"/>
        <end position="430"/>
    </location>
</feature>
<dbReference type="Pfam" id="PF26002">
    <property type="entry name" value="Beta-barrel_AprE"/>
    <property type="match status" value="1"/>
</dbReference>
<evidence type="ECO:0000259" key="12">
    <source>
        <dbReference type="Pfam" id="PF26002"/>
    </source>
</evidence>
<feature type="coiled-coil region" evidence="10">
    <location>
        <begin position="154"/>
        <end position="188"/>
    </location>
</feature>
<keyword evidence="4 9" id="KW-1003">Cell membrane</keyword>
<keyword evidence="7 9" id="KW-1133">Transmembrane helix</keyword>
<gene>
    <name evidence="13" type="ORF">CR152_13285</name>
</gene>
<comment type="subcellular location">
    <subcellularLocation>
        <location evidence="1 9">Cell inner membrane</location>
        <topology evidence="1 9">Single-pass membrane protein</topology>
    </subcellularLocation>
</comment>
<proteinExistence type="inferred from homology"/>
<comment type="similarity">
    <text evidence="2 9">Belongs to the membrane fusion protein (MFP) (TC 8.A.1) family.</text>
</comment>
<dbReference type="KEGG" id="mass:CR152_13285"/>
<evidence type="ECO:0000256" key="3">
    <source>
        <dbReference type="ARBA" id="ARBA00022448"/>
    </source>
</evidence>
<evidence type="ECO:0000256" key="1">
    <source>
        <dbReference type="ARBA" id="ARBA00004377"/>
    </source>
</evidence>
<name>A0A2D2DK97_9BURK</name>
<dbReference type="PANTHER" id="PTHR30386">
    <property type="entry name" value="MEMBRANE FUSION SUBUNIT OF EMRAB-TOLC MULTIDRUG EFFLUX PUMP"/>
    <property type="match status" value="1"/>
</dbReference>
<evidence type="ECO:0000259" key="11">
    <source>
        <dbReference type="Pfam" id="PF25994"/>
    </source>
</evidence>
<dbReference type="InterPro" id="IPR058982">
    <property type="entry name" value="Beta-barrel_AprE"/>
</dbReference>
<accession>A0A2D2DK97</accession>
<feature type="transmembrane region" description="Helical" evidence="9">
    <location>
        <begin position="34"/>
        <end position="52"/>
    </location>
</feature>
<evidence type="ECO:0000313" key="14">
    <source>
        <dbReference type="Proteomes" id="UP000229897"/>
    </source>
</evidence>
<dbReference type="EMBL" id="CP024608">
    <property type="protein sequence ID" value="ATQ75382.1"/>
    <property type="molecule type" value="Genomic_DNA"/>
</dbReference>
<dbReference type="InterPro" id="IPR010129">
    <property type="entry name" value="T1SS_HlyD"/>
</dbReference>
<organism evidence="13 14">
    <name type="scientific">Massilia violaceinigra</name>
    <dbReference type="NCBI Taxonomy" id="2045208"/>
    <lineage>
        <taxon>Bacteria</taxon>
        <taxon>Pseudomonadati</taxon>
        <taxon>Pseudomonadota</taxon>
        <taxon>Betaproteobacteria</taxon>
        <taxon>Burkholderiales</taxon>
        <taxon>Oxalobacteraceae</taxon>
        <taxon>Telluria group</taxon>
        <taxon>Massilia</taxon>
    </lineage>
</organism>
<evidence type="ECO:0000256" key="10">
    <source>
        <dbReference type="SAM" id="Coils"/>
    </source>
</evidence>
<keyword evidence="3 9" id="KW-0813">Transport</keyword>
<keyword evidence="14" id="KW-1185">Reference proteome</keyword>
<dbReference type="Proteomes" id="UP000229897">
    <property type="component" value="Chromosome"/>
</dbReference>
<protein>
    <recommendedName>
        <fullName evidence="9">Membrane fusion protein (MFP) family protein</fullName>
    </recommendedName>
</protein>
<evidence type="ECO:0000256" key="6">
    <source>
        <dbReference type="ARBA" id="ARBA00022692"/>
    </source>
</evidence>
<feature type="domain" description="AprE-like long alpha-helical hairpin" evidence="11">
    <location>
        <begin position="107"/>
        <end position="294"/>
    </location>
</feature>
<dbReference type="AlphaFoldDB" id="A0A2D2DK97"/>
<evidence type="ECO:0000313" key="13">
    <source>
        <dbReference type="EMBL" id="ATQ75382.1"/>
    </source>
</evidence>
<dbReference type="GO" id="GO:0005886">
    <property type="term" value="C:plasma membrane"/>
    <property type="evidence" value="ECO:0007669"/>
    <property type="project" value="UniProtKB-SubCell"/>
</dbReference>